<protein>
    <submittedName>
        <fullName evidence="3">Alpha 1,6 mannosyltransferase</fullName>
    </submittedName>
</protein>
<dbReference type="Gene3D" id="3.90.550.20">
    <property type="match status" value="1"/>
</dbReference>
<dbReference type="GO" id="GO:0000136">
    <property type="term" value="C:mannan polymerase complex"/>
    <property type="evidence" value="ECO:0007669"/>
    <property type="project" value="TreeGrafter"/>
</dbReference>
<comment type="similarity">
    <text evidence="1">Belongs to the glycosyltransferase 32 family.</text>
</comment>
<keyword evidence="3" id="KW-0808">Transferase</keyword>
<dbReference type="PANTHER" id="PTHR31834:SF8">
    <property type="entry name" value="TRANSFERASE, PUTATIVE (AFU_ORTHOLOGUE AFUA_6G14040)-RELATED"/>
    <property type="match status" value="1"/>
</dbReference>
<sequence length="243" mass="27179">MRQELLTDLSSEAFVREHFHAIRPDIVEVYEAIPIPILRADLLRYLIILAEGGVWSDLDVTCEKPVSKWIPSEIHGVDMVVGLEFDFEWRGPGTQVASQFCNWVFMAKPSSRNLQVVVDAVVEKLKDVARVNGVPLQDITLDMLPVDVVDVTGPKIMTISILDGLKQLLGRPVDDRDFSGIKRPKLIGDVLIMPGNSFAASQNGYPTDQGEVLATHHYEGSWKQADAEAKERKKHKDKGRIEP</sequence>
<organism evidence="3 4">
    <name type="scientific">Aspergillus terreus</name>
    <dbReference type="NCBI Taxonomy" id="33178"/>
    <lineage>
        <taxon>Eukaryota</taxon>
        <taxon>Fungi</taxon>
        <taxon>Dikarya</taxon>
        <taxon>Ascomycota</taxon>
        <taxon>Pezizomycotina</taxon>
        <taxon>Eurotiomycetes</taxon>
        <taxon>Eurotiomycetidae</taxon>
        <taxon>Eurotiales</taxon>
        <taxon>Aspergillaceae</taxon>
        <taxon>Aspergillus</taxon>
        <taxon>Aspergillus subgen. Circumdati</taxon>
    </lineage>
</organism>
<feature type="region of interest" description="Disordered" evidence="2">
    <location>
        <begin position="223"/>
        <end position="243"/>
    </location>
</feature>
<dbReference type="GO" id="GO:0006487">
    <property type="term" value="P:protein N-linked glycosylation"/>
    <property type="evidence" value="ECO:0007669"/>
    <property type="project" value="TreeGrafter"/>
</dbReference>
<dbReference type="GO" id="GO:0000009">
    <property type="term" value="F:alpha-1,6-mannosyltransferase activity"/>
    <property type="evidence" value="ECO:0007669"/>
    <property type="project" value="InterPro"/>
</dbReference>
<reference evidence="3 4" key="1">
    <citation type="submission" date="2020-01" db="EMBL/GenBank/DDBJ databases">
        <title>Aspergillus terreus IFO 6365 whole genome shotgun sequence.</title>
        <authorList>
            <person name="Kanamasa S."/>
            <person name="Takahashi H."/>
        </authorList>
    </citation>
    <scope>NUCLEOTIDE SEQUENCE [LARGE SCALE GENOMIC DNA]</scope>
    <source>
        <strain evidence="3 4">IFO 6365</strain>
    </source>
</reference>
<evidence type="ECO:0000313" key="3">
    <source>
        <dbReference type="EMBL" id="GFF19499.1"/>
    </source>
</evidence>
<dbReference type="VEuPathDB" id="FungiDB:ATEG_08739"/>
<dbReference type="InterPro" id="IPR039367">
    <property type="entry name" value="Och1-like"/>
</dbReference>
<evidence type="ECO:0000256" key="2">
    <source>
        <dbReference type="SAM" id="MobiDB-lite"/>
    </source>
</evidence>
<dbReference type="Proteomes" id="UP000452235">
    <property type="component" value="Unassembled WGS sequence"/>
</dbReference>
<dbReference type="EMBL" id="BLJY01000010">
    <property type="protein sequence ID" value="GFF19499.1"/>
    <property type="molecule type" value="Genomic_DNA"/>
</dbReference>
<proteinExistence type="inferred from homology"/>
<dbReference type="SUPFAM" id="SSF53448">
    <property type="entry name" value="Nucleotide-diphospho-sugar transferases"/>
    <property type="match status" value="1"/>
</dbReference>
<dbReference type="AlphaFoldDB" id="A0A5M3ZAI7"/>
<feature type="compositionally biased region" description="Basic residues" evidence="2">
    <location>
        <begin position="232"/>
        <end position="243"/>
    </location>
</feature>
<dbReference type="Pfam" id="PF04488">
    <property type="entry name" value="Gly_transf_sug"/>
    <property type="match status" value="1"/>
</dbReference>
<accession>A0A5M3ZAI7</accession>
<evidence type="ECO:0000256" key="1">
    <source>
        <dbReference type="ARBA" id="ARBA00009003"/>
    </source>
</evidence>
<keyword evidence="3" id="KW-0328">Glycosyltransferase</keyword>
<dbReference type="InterPro" id="IPR007577">
    <property type="entry name" value="GlycoTrfase_DXD_sugar-bd_CS"/>
</dbReference>
<dbReference type="InterPro" id="IPR029044">
    <property type="entry name" value="Nucleotide-diphossugar_trans"/>
</dbReference>
<keyword evidence="4" id="KW-1185">Reference proteome</keyword>
<dbReference type="PANTHER" id="PTHR31834">
    <property type="entry name" value="INITIATION-SPECIFIC ALPHA-1,6-MANNOSYLTRANSFERASE"/>
    <property type="match status" value="1"/>
</dbReference>
<dbReference type="OrthoDB" id="409543at2759"/>
<evidence type="ECO:0000313" key="4">
    <source>
        <dbReference type="Proteomes" id="UP000452235"/>
    </source>
</evidence>
<name>A0A5M3ZAI7_ASPTE</name>
<gene>
    <name evidence="3" type="ORF">ATEIFO6365_0010027200</name>
</gene>
<comment type="caution">
    <text evidence="3">The sequence shown here is derived from an EMBL/GenBank/DDBJ whole genome shotgun (WGS) entry which is preliminary data.</text>
</comment>